<name>A0A830BZM6_9LAMI</name>
<dbReference type="GO" id="GO:0000978">
    <property type="term" value="F:RNA polymerase II cis-regulatory region sequence-specific DNA binding"/>
    <property type="evidence" value="ECO:0007669"/>
    <property type="project" value="TreeGrafter"/>
</dbReference>
<feature type="region of interest" description="Disordered" evidence="7">
    <location>
        <begin position="318"/>
        <end position="347"/>
    </location>
</feature>
<dbReference type="PRINTS" id="PR00404">
    <property type="entry name" value="MADSDOMAIN"/>
</dbReference>
<keyword evidence="6" id="KW-0175">Coiled coil</keyword>
<evidence type="ECO:0000256" key="7">
    <source>
        <dbReference type="SAM" id="MobiDB-lite"/>
    </source>
</evidence>
<evidence type="ECO:0000256" key="5">
    <source>
        <dbReference type="ARBA" id="ARBA00023242"/>
    </source>
</evidence>
<keyword evidence="4" id="KW-0804">Transcription</keyword>
<evidence type="ECO:0000259" key="8">
    <source>
        <dbReference type="PROSITE" id="PS50066"/>
    </source>
</evidence>
<dbReference type="AlphaFoldDB" id="A0A830BZM6"/>
<dbReference type="OrthoDB" id="913454at2759"/>
<dbReference type="Gene3D" id="3.40.1810.10">
    <property type="entry name" value="Transcription factor, MADS-box"/>
    <property type="match status" value="1"/>
</dbReference>
<keyword evidence="3" id="KW-0238">DNA-binding</keyword>
<dbReference type="PROSITE" id="PS50066">
    <property type="entry name" value="MADS_BOX_2"/>
    <property type="match status" value="1"/>
</dbReference>
<evidence type="ECO:0000256" key="2">
    <source>
        <dbReference type="ARBA" id="ARBA00023015"/>
    </source>
</evidence>
<dbReference type="PANTHER" id="PTHR11945">
    <property type="entry name" value="MADS BOX PROTEIN"/>
    <property type="match status" value="1"/>
</dbReference>
<feature type="compositionally biased region" description="Low complexity" evidence="7">
    <location>
        <begin position="7"/>
        <end position="33"/>
    </location>
</feature>
<gene>
    <name evidence="9" type="ORF">PHJA_001010200</name>
</gene>
<dbReference type="InterPro" id="IPR002100">
    <property type="entry name" value="TF_MADSbox"/>
</dbReference>
<comment type="subcellular location">
    <subcellularLocation>
        <location evidence="1">Nucleus</location>
    </subcellularLocation>
</comment>
<dbReference type="InterPro" id="IPR036879">
    <property type="entry name" value="TF_MADSbox_sf"/>
</dbReference>
<dbReference type="Pfam" id="PF00319">
    <property type="entry name" value="SRF-TF"/>
    <property type="match status" value="1"/>
</dbReference>
<dbReference type="SMART" id="SM00432">
    <property type="entry name" value="MADS"/>
    <property type="match status" value="1"/>
</dbReference>
<keyword evidence="2" id="KW-0805">Transcription regulation</keyword>
<evidence type="ECO:0000313" key="10">
    <source>
        <dbReference type="Proteomes" id="UP000653305"/>
    </source>
</evidence>
<evidence type="ECO:0000256" key="6">
    <source>
        <dbReference type="SAM" id="Coils"/>
    </source>
</evidence>
<feature type="compositionally biased region" description="Basic residues" evidence="7">
    <location>
        <begin position="338"/>
        <end position="347"/>
    </location>
</feature>
<feature type="domain" description="MADS-box" evidence="8">
    <location>
        <begin position="40"/>
        <end position="100"/>
    </location>
</feature>
<dbReference type="Proteomes" id="UP000653305">
    <property type="component" value="Unassembled WGS sequence"/>
</dbReference>
<evidence type="ECO:0000256" key="1">
    <source>
        <dbReference type="ARBA" id="ARBA00004123"/>
    </source>
</evidence>
<dbReference type="GO" id="GO:0046983">
    <property type="term" value="F:protein dimerization activity"/>
    <property type="evidence" value="ECO:0007669"/>
    <property type="project" value="InterPro"/>
</dbReference>
<dbReference type="GO" id="GO:0005634">
    <property type="term" value="C:nucleus"/>
    <property type="evidence" value="ECO:0007669"/>
    <property type="project" value="UniProtKB-SubCell"/>
</dbReference>
<evidence type="ECO:0000313" key="9">
    <source>
        <dbReference type="EMBL" id="GFP88665.1"/>
    </source>
</evidence>
<evidence type="ECO:0000256" key="3">
    <source>
        <dbReference type="ARBA" id="ARBA00023125"/>
    </source>
</evidence>
<dbReference type="EMBL" id="BMAC01000170">
    <property type="protein sequence ID" value="GFP88665.1"/>
    <property type="molecule type" value="Genomic_DNA"/>
</dbReference>
<dbReference type="SUPFAM" id="SSF55455">
    <property type="entry name" value="SRF-like"/>
    <property type="match status" value="1"/>
</dbReference>
<keyword evidence="5" id="KW-0539">Nucleus</keyword>
<feature type="coiled-coil region" evidence="6">
    <location>
        <begin position="127"/>
        <end position="164"/>
    </location>
</feature>
<accession>A0A830BZM6</accession>
<dbReference type="PANTHER" id="PTHR11945:SF776">
    <property type="entry name" value="AGAMOUS-LIKE 50-RELATED"/>
    <property type="match status" value="1"/>
</dbReference>
<feature type="region of interest" description="Disordered" evidence="7">
    <location>
        <begin position="1"/>
        <end position="58"/>
    </location>
</feature>
<feature type="compositionally biased region" description="Basic residues" evidence="7">
    <location>
        <begin position="37"/>
        <end position="46"/>
    </location>
</feature>
<reference evidence="9" key="1">
    <citation type="submission" date="2020-07" db="EMBL/GenBank/DDBJ databases">
        <title>Ethylene signaling mediates host invasion by parasitic plants.</title>
        <authorList>
            <person name="Yoshida S."/>
        </authorList>
    </citation>
    <scope>NUCLEOTIDE SEQUENCE</scope>
    <source>
        <strain evidence="9">Okayama</strain>
    </source>
</reference>
<keyword evidence="10" id="KW-1185">Reference proteome</keyword>
<sequence length="347" mass="37609">MDSSVQNNPSENPNNPSENPNNPSENPNNPPENIQQKKGKGRKKTPTARIENETRRQVTFSKRRTGLFKKACEIGTLCGAENAVIVNSPAGKLHSFGYPNVETVAHKFLNQADGPPSAGNAHDHQMLSAYSEELASVESQLAEERKLKKENRRIQKEIEEKEGVSSYLPDLDKLNPDQLGTLMKQVSGFKQDFDSKEPNATWWAQGSNPDAAGFPMDPNIFMATGTGYSSYPNQFDIGSGFTNNSNVVFPNNPGADNPNATFFTANANPGFVEPFNPMASNLGLPFQQYPPQVGGPNPMLPFNYGNPNDGALLYGGETGGTSAEAQRGRQGGNGRGRGFGHGHVRMP</sequence>
<proteinExistence type="predicted"/>
<evidence type="ECO:0000256" key="4">
    <source>
        <dbReference type="ARBA" id="ARBA00023163"/>
    </source>
</evidence>
<dbReference type="GO" id="GO:0000981">
    <property type="term" value="F:DNA-binding transcription factor activity, RNA polymerase II-specific"/>
    <property type="evidence" value="ECO:0007669"/>
    <property type="project" value="TreeGrafter"/>
</dbReference>
<organism evidence="9 10">
    <name type="scientific">Phtheirospermum japonicum</name>
    <dbReference type="NCBI Taxonomy" id="374723"/>
    <lineage>
        <taxon>Eukaryota</taxon>
        <taxon>Viridiplantae</taxon>
        <taxon>Streptophyta</taxon>
        <taxon>Embryophyta</taxon>
        <taxon>Tracheophyta</taxon>
        <taxon>Spermatophyta</taxon>
        <taxon>Magnoliopsida</taxon>
        <taxon>eudicotyledons</taxon>
        <taxon>Gunneridae</taxon>
        <taxon>Pentapetalae</taxon>
        <taxon>asterids</taxon>
        <taxon>lamiids</taxon>
        <taxon>Lamiales</taxon>
        <taxon>Orobanchaceae</taxon>
        <taxon>Orobanchaceae incertae sedis</taxon>
        <taxon>Phtheirospermum</taxon>
    </lineage>
</organism>
<comment type="caution">
    <text evidence="9">The sequence shown here is derived from an EMBL/GenBank/DDBJ whole genome shotgun (WGS) entry which is preliminary data.</text>
</comment>
<protein>
    <submittedName>
        <fullName evidence="9">Agamous-like mads-box protein agl62</fullName>
    </submittedName>
</protein>
<dbReference type="FunFam" id="3.40.1810.10:FF:000006">
    <property type="entry name" value="Agamous-like MADS-box protein AGL62"/>
    <property type="match status" value="1"/>
</dbReference>